<evidence type="ECO:0000313" key="1">
    <source>
        <dbReference type="EMBL" id="MDC7676547.1"/>
    </source>
</evidence>
<dbReference type="RefSeq" id="WP_272744880.1">
    <property type="nucleotide sequence ID" value="NZ_JAQQKV010000002.1"/>
</dbReference>
<organism evidence="1 2">
    <name type="scientific">Asticcacaulis machinosus</name>
    <dbReference type="NCBI Taxonomy" id="2984211"/>
    <lineage>
        <taxon>Bacteria</taxon>
        <taxon>Pseudomonadati</taxon>
        <taxon>Pseudomonadota</taxon>
        <taxon>Alphaproteobacteria</taxon>
        <taxon>Caulobacterales</taxon>
        <taxon>Caulobacteraceae</taxon>
        <taxon>Asticcacaulis</taxon>
    </lineage>
</organism>
<accession>A0ABT5HJZ3</accession>
<comment type="caution">
    <text evidence="1">The sequence shown here is derived from an EMBL/GenBank/DDBJ whole genome shotgun (WGS) entry which is preliminary data.</text>
</comment>
<sequence length="63" mass="6639">MFKRLLPRPSVMQRVALGGLIGAGMALAAIALGKRLKSGALDAPHDPASFICRHRLSESTGLI</sequence>
<reference evidence="1 2" key="1">
    <citation type="submission" date="2023-01" db="EMBL/GenBank/DDBJ databases">
        <title>Novel species of the genus Asticcacaulis isolated from rivers.</title>
        <authorList>
            <person name="Lu H."/>
        </authorList>
    </citation>
    <scope>NUCLEOTIDE SEQUENCE [LARGE SCALE GENOMIC DNA]</scope>
    <source>
        <strain evidence="1 2">LKC15W</strain>
    </source>
</reference>
<protein>
    <submittedName>
        <fullName evidence="1">Uncharacterized protein</fullName>
    </submittedName>
</protein>
<dbReference type="Proteomes" id="UP001218579">
    <property type="component" value="Unassembled WGS sequence"/>
</dbReference>
<gene>
    <name evidence="1" type="ORF">PQU98_10425</name>
</gene>
<evidence type="ECO:0000313" key="2">
    <source>
        <dbReference type="Proteomes" id="UP001218579"/>
    </source>
</evidence>
<dbReference type="EMBL" id="JAQQKV010000002">
    <property type="protein sequence ID" value="MDC7676547.1"/>
    <property type="molecule type" value="Genomic_DNA"/>
</dbReference>
<name>A0ABT5HJZ3_9CAUL</name>
<keyword evidence="2" id="KW-1185">Reference proteome</keyword>
<proteinExistence type="predicted"/>